<keyword evidence="4" id="KW-0963">Cytoplasm</keyword>
<comment type="subcellular location">
    <subcellularLocation>
        <location evidence="2">Cytoplasm</location>
    </subcellularLocation>
    <subcellularLocation>
        <location evidence="1">Nucleus</location>
    </subcellularLocation>
</comment>
<dbReference type="SUPFAM" id="SSF58026">
    <property type="entry name" value="Delta-sleep-inducing peptide immunoreactive peptide"/>
    <property type="match status" value="1"/>
</dbReference>
<keyword evidence="5" id="KW-0805">Transcription regulation</keyword>
<feature type="compositionally biased region" description="Polar residues" evidence="8">
    <location>
        <begin position="282"/>
        <end position="358"/>
    </location>
</feature>
<feature type="region of interest" description="Disordered" evidence="8">
    <location>
        <begin position="989"/>
        <end position="1013"/>
    </location>
</feature>
<gene>
    <name evidence="9" type="ORF">BEMITA_LOCUS457</name>
</gene>
<feature type="region of interest" description="Disordered" evidence="8">
    <location>
        <begin position="1"/>
        <end position="90"/>
    </location>
</feature>
<keyword evidence="6" id="KW-0804">Transcription</keyword>
<evidence type="ECO:0000256" key="7">
    <source>
        <dbReference type="ARBA" id="ARBA00023242"/>
    </source>
</evidence>
<feature type="region of interest" description="Disordered" evidence="8">
    <location>
        <begin position="231"/>
        <end position="358"/>
    </location>
</feature>
<dbReference type="EMBL" id="OU963862">
    <property type="protein sequence ID" value="CAH0753005.1"/>
    <property type="molecule type" value="Genomic_DNA"/>
</dbReference>
<evidence type="ECO:0000256" key="5">
    <source>
        <dbReference type="ARBA" id="ARBA00023015"/>
    </source>
</evidence>
<accession>A0A9P0C6Q5</accession>
<evidence type="ECO:0000256" key="6">
    <source>
        <dbReference type="ARBA" id="ARBA00023163"/>
    </source>
</evidence>
<feature type="compositionally biased region" description="Low complexity" evidence="8">
    <location>
        <begin position="16"/>
        <end position="26"/>
    </location>
</feature>
<dbReference type="GO" id="GO:0006357">
    <property type="term" value="P:regulation of transcription by RNA polymerase II"/>
    <property type="evidence" value="ECO:0007669"/>
    <property type="project" value="InterPro"/>
</dbReference>
<evidence type="ECO:0000313" key="10">
    <source>
        <dbReference type="Proteomes" id="UP001152759"/>
    </source>
</evidence>
<dbReference type="GO" id="GO:0008284">
    <property type="term" value="P:positive regulation of cell population proliferation"/>
    <property type="evidence" value="ECO:0007669"/>
    <property type="project" value="TreeGrafter"/>
</dbReference>
<dbReference type="FunFam" id="1.20.5.490:FF:000002">
    <property type="entry name" value="TSC22 domain family, member 1"/>
    <property type="match status" value="1"/>
</dbReference>
<dbReference type="KEGG" id="btab:109039186"/>
<dbReference type="PANTHER" id="PTHR46745">
    <property type="entry name" value="TSC22 DOMAIN FAMILY PROTEIN 1"/>
    <property type="match status" value="1"/>
</dbReference>
<dbReference type="GO" id="GO:0043066">
    <property type="term" value="P:negative regulation of apoptotic process"/>
    <property type="evidence" value="ECO:0007669"/>
    <property type="project" value="TreeGrafter"/>
</dbReference>
<dbReference type="GO" id="GO:0005829">
    <property type="term" value="C:cytosol"/>
    <property type="evidence" value="ECO:0007669"/>
    <property type="project" value="TreeGrafter"/>
</dbReference>
<dbReference type="OrthoDB" id="8961796at2759"/>
<feature type="compositionally biased region" description="Low complexity" evidence="8">
    <location>
        <begin position="643"/>
        <end position="663"/>
    </location>
</feature>
<keyword evidence="7" id="KW-0539">Nucleus</keyword>
<comment type="similarity">
    <text evidence="3">Belongs to the TSC-22/Dip/Bun family.</text>
</comment>
<feature type="compositionally biased region" description="Acidic residues" evidence="8">
    <location>
        <begin position="73"/>
        <end position="82"/>
    </location>
</feature>
<feature type="region of interest" description="Disordered" evidence="8">
    <location>
        <begin position="636"/>
        <end position="663"/>
    </location>
</feature>
<protein>
    <submittedName>
        <fullName evidence="9">Uncharacterized protein</fullName>
    </submittedName>
</protein>
<feature type="compositionally biased region" description="Low complexity" evidence="8">
    <location>
        <begin position="272"/>
        <end position="281"/>
    </location>
</feature>
<dbReference type="Proteomes" id="UP001152759">
    <property type="component" value="Chromosome 1"/>
</dbReference>
<evidence type="ECO:0000313" key="9">
    <source>
        <dbReference type="EMBL" id="CAH0753005.1"/>
    </source>
</evidence>
<proteinExistence type="inferred from homology"/>
<evidence type="ECO:0000256" key="4">
    <source>
        <dbReference type="ARBA" id="ARBA00022490"/>
    </source>
</evidence>
<organism evidence="9 10">
    <name type="scientific">Bemisia tabaci</name>
    <name type="common">Sweetpotato whitefly</name>
    <name type="synonym">Aleurodes tabaci</name>
    <dbReference type="NCBI Taxonomy" id="7038"/>
    <lineage>
        <taxon>Eukaryota</taxon>
        <taxon>Metazoa</taxon>
        <taxon>Ecdysozoa</taxon>
        <taxon>Arthropoda</taxon>
        <taxon>Hexapoda</taxon>
        <taxon>Insecta</taxon>
        <taxon>Pterygota</taxon>
        <taxon>Neoptera</taxon>
        <taxon>Paraneoptera</taxon>
        <taxon>Hemiptera</taxon>
        <taxon>Sternorrhyncha</taxon>
        <taxon>Aleyrodoidea</taxon>
        <taxon>Aleyrodidae</taxon>
        <taxon>Aleyrodinae</taxon>
        <taxon>Bemisia</taxon>
    </lineage>
</organism>
<dbReference type="InterPro" id="IPR047862">
    <property type="entry name" value="TSC22/BUN_CS"/>
</dbReference>
<feature type="compositionally biased region" description="Polar residues" evidence="8">
    <location>
        <begin position="41"/>
        <end position="70"/>
    </location>
</feature>
<feature type="compositionally biased region" description="Polar residues" evidence="8">
    <location>
        <begin position="231"/>
        <end position="265"/>
    </location>
</feature>
<dbReference type="Pfam" id="PF01166">
    <property type="entry name" value="TSC22"/>
    <property type="match status" value="1"/>
</dbReference>
<keyword evidence="10" id="KW-1185">Reference proteome</keyword>
<name>A0A9P0C6Q5_BEMTA</name>
<evidence type="ECO:0000256" key="3">
    <source>
        <dbReference type="ARBA" id="ARBA00007908"/>
    </source>
</evidence>
<evidence type="ECO:0000256" key="8">
    <source>
        <dbReference type="SAM" id="MobiDB-lite"/>
    </source>
</evidence>
<evidence type="ECO:0000256" key="2">
    <source>
        <dbReference type="ARBA" id="ARBA00004496"/>
    </source>
</evidence>
<dbReference type="GO" id="GO:0005634">
    <property type="term" value="C:nucleus"/>
    <property type="evidence" value="ECO:0007669"/>
    <property type="project" value="UniProtKB-SubCell"/>
</dbReference>
<dbReference type="PANTHER" id="PTHR46745:SF1">
    <property type="entry name" value="TSC22 DOMAIN FAMILY PROTEIN 1"/>
    <property type="match status" value="1"/>
</dbReference>
<sequence length="1013" mass="111194">MAEDVSQKTPIVGDNSKLSKSSSRASSDIHCNCGDLDKVSGQPTPLSSGNNQKKKTSFQITSVTVGSRVSNDGGEDSADDLDESHTDDMSDVIDTSRVTDVENETPSFSEDTFSKEDVFFNSSTSLGSAPVIPTSSQYGLAIVSAPDICNNSNSSAQCGAISNNDLHVTVADSVLNLSVLGAKQHEADMRDLHNHPGRNERFKVVKIESTEPFKRGRWVCMDFLDHSIVQSKPNSISKPSDPSDNQSGLHTGNDSGISVADSNLVNDEPVSSDHVNSSNNHAQNEQITSASSGLNQSLPGQAQNVPGSNHTMSGQNHSVSAPPQSAPATHSNASPGQTLQFNPVNCSQPQQHAQSMSQIPLQQTPNFINQNQHQSLQAQQLQQALANANYQMQNATNSNQQQQHMNVNNVMQQSMPMQQHVQQQYQTSMPPPQVVQPIQVQNVPQQQFQQPQQPQQQQHQQVQMMQQIPVSQQQPAFVQQCTPVVGSQQPVVPQQPQPMPQQAQQYYTNPSVVHNSNALSNQVPIINSQNQNLTNMIPVHQPQQVVSTSQPQQIMTQQSQPQVISQPNSMQGQPQQTVPIISNSMPAQPQTQTNLIQSQPVMSQQSQAQPMMTQQNQIPNQPQQQMMSQNTVVQSQPQHMMAQPTTQQNQPQQMMGQQSNSQSQPSTLISIQTQPQQMMQQQAPIQTQQVISQQPANTVQPQQLLAQQMQSHMMSQASTPPVQSQPILTQTNLQSQPQQMMTQPSNQVQPQQLMNQQSNNIQPQQSVMPPQTMVQNQMMPQQMMAQPSMMPPTNHMTNQQANFTVTNIQPTNQPAQTQHLPNYPVSQPSSGHHYIPSSLNQQSYPSAMSMLNEVEISENKMIEQLGVQSTLVESLNDVQNTTNNGDEAQLEDHADSESFTGLAKALLTKSSRLVHAPPPVSKIVHYAKTSGSASGTSAVAIDNKIEQAMDLVKSHLMFAVREEVEVLKEKISELMERINQLEAENTLLKQNASQETLAQLPTPAQNQPPSNVP</sequence>
<dbReference type="InterPro" id="IPR000580">
    <property type="entry name" value="TSC22/Bun"/>
</dbReference>
<dbReference type="Gene3D" id="1.20.5.490">
    <property type="entry name" value="Single helix bin"/>
    <property type="match status" value="1"/>
</dbReference>
<dbReference type="AlphaFoldDB" id="A0A9P0C6Q5"/>
<reference evidence="9" key="1">
    <citation type="submission" date="2021-12" db="EMBL/GenBank/DDBJ databases">
        <authorList>
            <person name="King R."/>
        </authorList>
    </citation>
    <scope>NUCLEOTIDE SEQUENCE</scope>
</reference>
<dbReference type="PROSITE" id="PS01289">
    <property type="entry name" value="TSC22"/>
    <property type="match status" value="1"/>
</dbReference>
<dbReference type="CDD" id="cd21936">
    <property type="entry name" value="ZIP_TSC22D"/>
    <property type="match status" value="1"/>
</dbReference>
<evidence type="ECO:0000256" key="1">
    <source>
        <dbReference type="ARBA" id="ARBA00004123"/>
    </source>
</evidence>